<dbReference type="Gene3D" id="3.40.50.80">
    <property type="entry name" value="Nucleotide-binding domain of ferredoxin-NADP reductase (FNR) module"/>
    <property type="match status" value="1"/>
</dbReference>
<keyword evidence="2" id="KW-0472">Membrane</keyword>
<dbReference type="PANTHER" id="PTHR32361:SF26">
    <property type="entry name" value="FAD-BINDING 8 DOMAIN-CONTAINING PROTEIN-RELATED"/>
    <property type="match status" value="1"/>
</dbReference>
<dbReference type="AlphaFoldDB" id="A0A9W4IAL3"/>
<keyword evidence="2" id="KW-0812">Transmembrane</keyword>
<reference evidence="3" key="1">
    <citation type="submission" date="2021-07" db="EMBL/GenBank/DDBJ databases">
        <authorList>
            <person name="Branca A.L. A."/>
        </authorList>
    </citation>
    <scope>NUCLEOTIDE SEQUENCE</scope>
</reference>
<keyword evidence="1" id="KW-0813">Transport</keyword>
<dbReference type="GO" id="GO:0000293">
    <property type="term" value="F:ferric-chelate reductase activity"/>
    <property type="evidence" value="ECO:0007669"/>
    <property type="project" value="TreeGrafter"/>
</dbReference>
<dbReference type="InterPro" id="IPR039261">
    <property type="entry name" value="FNR_nucleotide-bd"/>
</dbReference>
<dbReference type="GO" id="GO:0005886">
    <property type="term" value="C:plasma membrane"/>
    <property type="evidence" value="ECO:0007669"/>
    <property type="project" value="TreeGrafter"/>
</dbReference>
<dbReference type="EMBL" id="CAJVPD010000046">
    <property type="protein sequence ID" value="CAG8271612.1"/>
    <property type="molecule type" value="Genomic_DNA"/>
</dbReference>
<sequence>MPPVAASIYRWAKRFSIPELYAISAFILLAIWLIYWFGRSAVLGVARLHRIVPRRWIVSRLPGPWRRFHFIYLPNGLRWMDISRRHQGIAIVIMFTANIVGLTLRIDSWNEVQRRAGSFAIIHLIPLCTGLTFGIPADILRLDRQVMAWSHRWIGRLCVMHSLLHGSILVPTVRASSLKTARHIVPLAAGSCLVLIVPLTHARVLRHHMQFAMKCHYCLAAVAISTLAYHLIERQSVYRWYLLGGVCLWLIVSLGACVMTLFAHRRCRSFRHEVELSAFNGLLWLEIALPRHRVIYPGQYVQLCFPQAGVRARLQFVSLYVGFWEESATGRTLHMVARPQSGLTRRLYESLRRRHLRHIDGDGKNYPGKAHQITKQPVIVFGPYGRTHNLDSFGTILFVVEEIGFYRTLSYIEMLVQASRDRRAMIRKVEVLWEVEDSRYDPSIPYFFAQGQPDYYAKSSVYRR</sequence>
<feature type="transmembrane region" description="Helical" evidence="2">
    <location>
        <begin position="238"/>
        <end position="262"/>
    </location>
</feature>
<feature type="transmembrane region" description="Helical" evidence="2">
    <location>
        <begin position="214"/>
        <end position="232"/>
    </location>
</feature>
<feature type="transmembrane region" description="Helical" evidence="2">
    <location>
        <begin position="88"/>
        <end position="106"/>
    </location>
</feature>
<keyword evidence="2" id="KW-1133">Transmembrane helix</keyword>
<evidence type="ECO:0000313" key="4">
    <source>
        <dbReference type="Proteomes" id="UP001152592"/>
    </source>
</evidence>
<dbReference type="OrthoDB" id="1476984at2759"/>
<gene>
    <name evidence="3" type="ORF">PSALAMII_LOCUS1179</name>
</gene>
<comment type="caution">
    <text evidence="3">The sequence shown here is derived from an EMBL/GenBank/DDBJ whole genome shotgun (WGS) entry which is preliminary data.</text>
</comment>
<feature type="transmembrane region" description="Helical" evidence="2">
    <location>
        <begin position="184"/>
        <end position="202"/>
    </location>
</feature>
<evidence type="ECO:0000313" key="3">
    <source>
        <dbReference type="EMBL" id="CAG8271612.1"/>
    </source>
</evidence>
<feature type="transmembrane region" description="Helical" evidence="2">
    <location>
        <begin position="20"/>
        <end position="38"/>
    </location>
</feature>
<accession>A0A9W4IAL3</accession>
<feature type="transmembrane region" description="Helical" evidence="2">
    <location>
        <begin position="118"/>
        <end position="141"/>
    </location>
</feature>
<proteinExistence type="predicted"/>
<dbReference type="InterPro" id="IPR051410">
    <property type="entry name" value="Ferric/Cupric_Reductase"/>
</dbReference>
<evidence type="ECO:0000256" key="2">
    <source>
        <dbReference type="SAM" id="Phobius"/>
    </source>
</evidence>
<dbReference type="PANTHER" id="PTHR32361">
    <property type="entry name" value="FERRIC/CUPRIC REDUCTASE TRANSMEMBRANE COMPONENT"/>
    <property type="match status" value="1"/>
</dbReference>
<evidence type="ECO:0008006" key="5">
    <source>
        <dbReference type="Google" id="ProtNLM"/>
    </source>
</evidence>
<dbReference type="GO" id="GO:0006879">
    <property type="term" value="P:intracellular iron ion homeostasis"/>
    <property type="evidence" value="ECO:0007669"/>
    <property type="project" value="TreeGrafter"/>
</dbReference>
<feature type="transmembrane region" description="Helical" evidence="2">
    <location>
        <begin position="153"/>
        <end position="172"/>
    </location>
</feature>
<protein>
    <recommendedName>
        <fullName evidence="5">FAD-binding FR-type domain-containing protein</fullName>
    </recommendedName>
</protein>
<dbReference type="GO" id="GO:0015677">
    <property type="term" value="P:copper ion import"/>
    <property type="evidence" value="ECO:0007669"/>
    <property type="project" value="TreeGrafter"/>
</dbReference>
<dbReference type="Proteomes" id="UP001152592">
    <property type="component" value="Unassembled WGS sequence"/>
</dbReference>
<organism evidence="3 4">
    <name type="scientific">Penicillium salamii</name>
    <dbReference type="NCBI Taxonomy" id="1612424"/>
    <lineage>
        <taxon>Eukaryota</taxon>
        <taxon>Fungi</taxon>
        <taxon>Dikarya</taxon>
        <taxon>Ascomycota</taxon>
        <taxon>Pezizomycotina</taxon>
        <taxon>Eurotiomycetes</taxon>
        <taxon>Eurotiomycetidae</taxon>
        <taxon>Eurotiales</taxon>
        <taxon>Aspergillaceae</taxon>
        <taxon>Penicillium</taxon>
    </lineage>
</organism>
<evidence type="ECO:0000256" key="1">
    <source>
        <dbReference type="ARBA" id="ARBA00022448"/>
    </source>
</evidence>
<name>A0A9W4IAL3_9EURO</name>
<dbReference type="GO" id="GO:0006826">
    <property type="term" value="P:iron ion transport"/>
    <property type="evidence" value="ECO:0007669"/>
    <property type="project" value="TreeGrafter"/>
</dbReference>